<sequence length="154" mass="16251">MAENLTLKEKCIRLSQCILSFGTGINGRRSAQIVFTQLTELSADLGAGVRAMDYFPARSMRTRHCEELVVAAHKAIFLLNLALRELLFPKKAIAAALNLAVGIADDVDAMLAAYACGATPAAVAPAAPAKPVETKAEEVTADPDGFDAAYDGTL</sequence>
<protein>
    <submittedName>
        <fullName evidence="1">Uncharacterized protein</fullName>
    </submittedName>
</protein>
<dbReference type="AlphaFoldDB" id="A0A9D1MIS9"/>
<evidence type="ECO:0000313" key="2">
    <source>
        <dbReference type="Proteomes" id="UP000824110"/>
    </source>
</evidence>
<reference evidence="1" key="2">
    <citation type="journal article" date="2021" name="PeerJ">
        <title>Extensive microbial diversity within the chicken gut microbiome revealed by metagenomics and culture.</title>
        <authorList>
            <person name="Gilroy R."/>
            <person name="Ravi A."/>
            <person name="Getino M."/>
            <person name="Pursley I."/>
            <person name="Horton D.L."/>
            <person name="Alikhan N.F."/>
            <person name="Baker D."/>
            <person name="Gharbi K."/>
            <person name="Hall N."/>
            <person name="Watson M."/>
            <person name="Adriaenssens E.M."/>
            <person name="Foster-Nyarko E."/>
            <person name="Jarju S."/>
            <person name="Secka A."/>
            <person name="Antonio M."/>
            <person name="Oren A."/>
            <person name="Chaudhuri R.R."/>
            <person name="La Ragione R."/>
            <person name="Hildebrand F."/>
            <person name="Pallen M.J."/>
        </authorList>
    </citation>
    <scope>NUCLEOTIDE SEQUENCE</scope>
    <source>
        <strain evidence="1">CHK195-12923</strain>
    </source>
</reference>
<proteinExistence type="predicted"/>
<dbReference type="Proteomes" id="UP000824110">
    <property type="component" value="Unassembled WGS sequence"/>
</dbReference>
<dbReference type="EMBL" id="DVNE01000002">
    <property type="protein sequence ID" value="HIU61059.1"/>
    <property type="molecule type" value="Genomic_DNA"/>
</dbReference>
<name>A0A9D1MIS9_9FIRM</name>
<reference evidence="1" key="1">
    <citation type="submission" date="2020-10" db="EMBL/GenBank/DDBJ databases">
        <authorList>
            <person name="Gilroy R."/>
        </authorList>
    </citation>
    <scope>NUCLEOTIDE SEQUENCE</scope>
    <source>
        <strain evidence="1">CHK195-12923</strain>
    </source>
</reference>
<accession>A0A9D1MIS9</accession>
<comment type="caution">
    <text evidence="1">The sequence shown here is derived from an EMBL/GenBank/DDBJ whole genome shotgun (WGS) entry which is preliminary data.</text>
</comment>
<evidence type="ECO:0000313" key="1">
    <source>
        <dbReference type="EMBL" id="HIU61059.1"/>
    </source>
</evidence>
<gene>
    <name evidence="1" type="ORF">IAB69_00190</name>
</gene>
<organism evidence="1 2">
    <name type="scientific">Candidatus Coproplasma excrementigallinarum</name>
    <dbReference type="NCBI Taxonomy" id="2840747"/>
    <lineage>
        <taxon>Bacteria</taxon>
        <taxon>Bacillati</taxon>
        <taxon>Bacillota</taxon>
        <taxon>Clostridia</taxon>
        <taxon>Eubacteriales</taxon>
        <taxon>Candidatus Coproplasma</taxon>
    </lineage>
</organism>